<keyword evidence="1" id="KW-0732">Signal</keyword>
<evidence type="ECO:0000313" key="3">
    <source>
        <dbReference type="Proteomes" id="UP000255082"/>
    </source>
</evidence>
<feature type="signal peptide" evidence="1">
    <location>
        <begin position="1"/>
        <end position="20"/>
    </location>
</feature>
<name>A0A378X1N2_9NOCA</name>
<dbReference type="RefSeq" id="WP_128145541.1">
    <property type="nucleotide sequence ID" value="NZ_JAJFOE010000002.1"/>
</dbReference>
<dbReference type="AlphaFoldDB" id="A0A378X1N2"/>
<dbReference type="EMBL" id="UGRU01000001">
    <property type="protein sequence ID" value="SUA47506.1"/>
    <property type="molecule type" value="Genomic_DNA"/>
</dbReference>
<evidence type="ECO:0000313" key="2">
    <source>
        <dbReference type="EMBL" id="SUA47506.1"/>
    </source>
</evidence>
<gene>
    <name evidence="2" type="ORF">NCTC13184_06047</name>
</gene>
<evidence type="ECO:0000256" key="1">
    <source>
        <dbReference type="SAM" id="SignalP"/>
    </source>
</evidence>
<proteinExistence type="predicted"/>
<accession>A0A378X1N2</accession>
<reference evidence="2 3" key="1">
    <citation type="submission" date="2018-06" db="EMBL/GenBank/DDBJ databases">
        <authorList>
            <consortium name="Pathogen Informatics"/>
            <person name="Doyle S."/>
        </authorList>
    </citation>
    <scope>NUCLEOTIDE SEQUENCE [LARGE SCALE GENOMIC DNA]</scope>
    <source>
        <strain evidence="2 3">NCTC13184</strain>
    </source>
</reference>
<dbReference type="Proteomes" id="UP000255082">
    <property type="component" value="Unassembled WGS sequence"/>
</dbReference>
<protein>
    <submittedName>
        <fullName evidence="2">Uncharacterized protein</fullName>
    </submittedName>
</protein>
<sequence>MKTIAILGATLACLCAAGMAAPTAAADVTSKYGLMTVCGEDLRVGSTYTIYLGDLRGYQSVGVVEKEANPHDTVDKLVHLVDNAMGTKVSWTPRTAGVRTIILSPTGDADGPVIDWVRVSVN</sequence>
<feature type="chain" id="PRO_5039633836" evidence="1">
    <location>
        <begin position="21"/>
        <end position="122"/>
    </location>
</feature>
<organism evidence="2 3">
    <name type="scientific">Nocardia africana</name>
    <dbReference type="NCBI Taxonomy" id="134964"/>
    <lineage>
        <taxon>Bacteria</taxon>
        <taxon>Bacillati</taxon>
        <taxon>Actinomycetota</taxon>
        <taxon>Actinomycetes</taxon>
        <taxon>Mycobacteriales</taxon>
        <taxon>Nocardiaceae</taxon>
        <taxon>Nocardia</taxon>
    </lineage>
</organism>